<feature type="region of interest" description="Disordered" evidence="8">
    <location>
        <begin position="498"/>
        <end position="525"/>
    </location>
</feature>
<dbReference type="EMBL" id="CP119895">
    <property type="protein sequence ID" value="WFD27490.1"/>
    <property type="molecule type" value="Genomic_DNA"/>
</dbReference>
<evidence type="ECO:0000256" key="7">
    <source>
        <dbReference type="SAM" id="Coils"/>
    </source>
</evidence>
<dbReference type="GO" id="GO:1903599">
    <property type="term" value="P:positive regulation of autophagy of mitochondrion"/>
    <property type="evidence" value="ECO:0007669"/>
    <property type="project" value="UniProtKB-UniRule"/>
</dbReference>
<comment type="subunit">
    <text evidence="6">Homodimer.</text>
</comment>
<sequence>MTKEGIQVTTDVLDQFSMHNSAKEEELYVFDRELLVADTDAVAPMLQIRIDPTLTCNPPLTEKPVRKRVLEWLTEAQGTLQMRWEEASELDTALHLIDQSTYVAVQNLEIHAQSVKTAVFKLESIAVKDFLSMEELLSRFEWDLAVLKRITVHPKFQSTNYSEEHTSSSELVSCTLAEYVDAAEIRGVAQSCEKEMQALHETYSQTMKRELQLSLDLHDIVKEVKRTDLRPSEKLFAKIRASHTQAMSLVESIRSCLAPSNQVSTSDTLDGELCAQLNRLCSELFMKEADMVQGVEELATDCNELQCRHLDLVQDIGSLQSDFAELSASVAQIDWALQSPSLRQFEHLQRLKRMCWAYGATLVEAVRRTEFTSRFLRQAQSVAELMAHVSELEIARRKKYVADVAPFLPWDPPAMELMPPVLDITTRRRDQSESSIPFAREDVDEFFEQLETIDTELPHPNGLLLTADVREALGPLLHTLDACEAELHRTARQQLGLSLSRDALSDDDSDSLRSESPESQQPPNESRIALLESQLHAAQERIRRLESELTARSDAWQDSPLDAPSEHAWAEKARALAARMRSVDGGGSTQPAASEAPAQEALDPALLDQVCEKMDQLSMQCQRYAQAHHCERDAKSALPKAQLCVTSFEVGSLALFLPTRRGNATPLWAAFHIGAPHYFLRLDDALVRHLSHRDWLVARILRLTRHVAAPGNGYGLATDTPYTLVDVDGWQDPASLVHAARSPTALTPAVSPSSSPSPSMLSRWPWRQAFFSPMHILSDRPPRPADFGTATSVLSSTTALGEFTHPQSPT</sequence>
<dbReference type="GO" id="GO:0015031">
    <property type="term" value="P:protein transport"/>
    <property type="evidence" value="ECO:0007669"/>
    <property type="project" value="UniProtKB-KW"/>
</dbReference>
<dbReference type="PANTHER" id="PTHR13222:SF1">
    <property type="entry name" value="RB1-INDUCIBLE COILED-COIL PROTEIN 1"/>
    <property type="match status" value="1"/>
</dbReference>
<dbReference type="GO" id="GO:0000422">
    <property type="term" value="P:autophagy of mitochondrion"/>
    <property type="evidence" value="ECO:0007669"/>
    <property type="project" value="TreeGrafter"/>
</dbReference>
<feature type="coiled-coil region" evidence="7">
    <location>
        <begin position="528"/>
        <end position="555"/>
    </location>
</feature>
<keyword evidence="3 6" id="KW-0653">Protein transport</keyword>
<dbReference type="Proteomes" id="UP001213623">
    <property type="component" value="Chromosome 4"/>
</dbReference>
<evidence type="ECO:0000313" key="12">
    <source>
        <dbReference type="Proteomes" id="UP001213623"/>
    </source>
</evidence>
<feature type="domain" description="Autophagy-related protein 11 C-terminal" evidence="10">
    <location>
        <begin position="609"/>
        <end position="727"/>
    </location>
</feature>
<keyword evidence="4 6" id="KW-0072">Autophagy</keyword>
<comment type="similarity">
    <text evidence="1 6">Belongs to the ATG11 family.</text>
</comment>
<dbReference type="GO" id="GO:0019901">
    <property type="term" value="F:protein kinase binding"/>
    <property type="evidence" value="ECO:0007669"/>
    <property type="project" value="TreeGrafter"/>
</dbReference>
<evidence type="ECO:0000259" key="9">
    <source>
        <dbReference type="Pfam" id="PF04108"/>
    </source>
</evidence>
<feature type="domain" description="Autophagy protein ATG17-like" evidence="9">
    <location>
        <begin position="76"/>
        <end position="408"/>
    </location>
</feature>
<keyword evidence="5 7" id="KW-0175">Coiled coil</keyword>
<dbReference type="AlphaFoldDB" id="A0AAF0J7X6"/>
<evidence type="ECO:0000256" key="8">
    <source>
        <dbReference type="SAM" id="MobiDB-lite"/>
    </source>
</evidence>
<dbReference type="InterPro" id="IPR045326">
    <property type="entry name" value="ATG17-like_dom"/>
</dbReference>
<name>A0AAF0J7X6_9BASI</name>
<reference evidence="11" key="1">
    <citation type="submission" date="2023-03" db="EMBL/GenBank/DDBJ databases">
        <title>Mating type loci evolution in Malassezia.</title>
        <authorList>
            <person name="Coelho M.A."/>
        </authorList>
    </citation>
    <scope>NUCLEOTIDE SEQUENCE</scope>
    <source>
        <strain evidence="11">CBS 9557</strain>
    </source>
</reference>
<dbReference type="InterPro" id="IPR019460">
    <property type="entry name" value="Atg11_C"/>
</dbReference>
<comment type="function">
    <text evidence="6">Involved in cytoplasm to vacuole transport (Cvt), pexophagy, mitophagy and nucleophagy. Recruits mitochondria for their selective degradation via autophagy (mitophagy) during starvation. Works as scaffold proteins that recruit ATG proteins to the pre-autophagosome (PAS), the site of vesicle/autophagosome formation. Required for the Cvt vesicles completion.</text>
</comment>
<dbReference type="GO" id="GO:1990316">
    <property type="term" value="C:Atg1/ULK1 kinase complex"/>
    <property type="evidence" value="ECO:0007669"/>
    <property type="project" value="TreeGrafter"/>
</dbReference>
<organism evidence="11 12">
    <name type="scientific">Malassezia nana</name>
    <dbReference type="NCBI Taxonomy" id="180528"/>
    <lineage>
        <taxon>Eukaryota</taxon>
        <taxon>Fungi</taxon>
        <taxon>Dikarya</taxon>
        <taxon>Basidiomycota</taxon>
        <taxon>Ustilaginomycotina</taxon>
        <taxon>Malasseziomycetes</taxon>
        <taxon>Malasseziales</taxon>
        <taxon>Malasseziaceae</taxon>
        <taxon>Malassezia</taxon>
    </lineage>
</organism>
<keyword evidence="12" id="KW-1185">Reference proteome</keyword>
<evidence type="ECO:0000256" key="4">
    <source>
        <dbReference type="ARBA" id="ARBA00023006"/>
    </source>
</evidence>
<dbReference type="GO" id="GO:0061709">
    <property type="term" value="P:reticulophagy"/>
    <property type="evidence" value="ECO:0007669"/>
    <property type="project" value="TreeGrafter"/>
</dbReference>
<evidence type="ECO:0000256" key="1">
    <source>
        <dbReference type="ARBA" id="ARBA00009729"/>
    </source>
</evidence>
<dbReference type="Pfam" id="PF10377">
    <property type="entry name" value="ATG11"/>
    <property type="match status" value="1"/>
</dbReference>
<evidence type="ECO:0000313" key="11">
    <source>
        <dbReference type="EMBL" id="WFD27490.1"/>
    </source>
</evidence>
<evidence type="ECO:0000256" key="3">
    <source>
        <dbReference type="ARBA" id="ARBA00022927"/>
    </source>
</evidence>
<dbReference type="GO" id="GO:0034045">
    <property type="term" value="C:phagophore assembly site membrane"/>
    <property type="evidence" value="ECO:0007669"/>
    <property type="project" value="UniProtKB-SubCell"/>
</dbReference>
<dbReference type="GO" id="GO:0034727">
    <property type="term" value="P:piecemeal microautophagy of the nucleus"/>
    <property type="evidence" value="ECO:0007669"/>
    <property type="project" value="TreeGrafter"/>
</dbReference>
<evidence type="ECO:0000256" key="5">
    <source>
        <dbReference type="ARBA" id="ARBA00023054"/>
    </source>
</evidence>
<dbReference type="GO" id="GO:0000045">
    <property type="term" value="P:autophagosome assembly"/>
    <property type="evidence" value="ECO:0007669"/>
    <property type="project" value="UniProtKB-UniRule"/>
</dbReference>
<comment type="subcellular location">
    <subcellularLocation>
        <location evidence="6">Preautophagosomal structure membrane</location>
        <topology evidence="6">Peripheral membrane protein</topology>
    </subcellularLocation>
    <subcellularLocation>
        <location evidence="6">Vacuole membrane</location>
        <topology evidence="6">Peripheral membrane protein</topology>
    </subcellularLocation>
    <text evidence="6">During pexophagy, accumulates in the vacuolar membrane region, where the peroxisomes contact the vacuole.</text>
</comment>
<dbReference type="Pfam" id="PF04108">
    <property type="entry name" value="ATG17_like"/>
    <property type="match status" value="1"/>
</dbReference>
<keyword evidence="6" id="KW-0926">Vacuole</keyword>
<accession>A0AAF0J7X6</accession>
<dbReference type="GO" id="GO:0060090">
    <property type="term" value="F:molecular adaptor activity"/>
    <property type="evidence" value="ECO:0007669"/>
    <property type="project" value="TreeGrafter"/>
</dbReference>
<dbReference type="GO" id="GO:0034517">
    <property type="term" value="P:ribophagy"/>
    <property type="evidence" value="ECO:0007669"/>
    <property type="project" value="TreeGrafter"/>
</dbReference>
<protein>
    <recommendedName>
        <fullName evidence="6">Autophagy-related protein 11</fullName>
    </recommendedName>
</protein>
<evidence type="ECO:0000256" key="2">
    <source>
        <dbReference type="ARBA" id="ARBA00022448"/>
    </source>
</evidence>
<evidence type="ECO:0000256" key="6">
    <source>
        <dbReference type="RuleBase" id="RU367075"/>
    </source>
</evidence>
<keyword evidence="6" id="KW-0472">Membrane</keyword>
<dbReference type="PANTHER" id="PTHR13222">
    <property type="entry name" value="RB1-INDUCIBLE COILED-COIL"/>
    <property type="match status" value="1"/>
</dbReference>
<proteinExistence type="inferred from homology"/>
<dbReference type="GO" id="GO:0005774">
    <property type="term" value="C:vacuolar membrane"/>
    <property type="evidence" value="ECO:0007669"/>
    <property type="project" value="UniProtKB-SubCell"/>
</dbReference>
<dbReference type="InterPro" id="IPR040040">
    <property type="entry name" value="ATG11"/>
</dbReference>
<evidence type="ECO:0000259" key="10">
    <source>
        <dbReference type="Pfam" id="PF10377"/>
    </source>
</evidence>
<gene>
    <name evidence="11" type="primary">ATG11</name>
    <name evidence="11" type="ORF">MNAN1_002487</name>
</gene>
<keyword evidence="2 6" id="KW-0813">Transport</keyword>